<evidence type="ECO:0000256" key="6">
    <source>
        <dbReference type="ARBA" id="ARBA00022500"/>
    </source>
</evidence>
<feature type="domain" description="Flagellar motor switch protein FliG C-terminal" evidence="11">
    <location>
        <begin position="221"/>
        <end position="331"/>
    </location>
</feature>
<evidence type="ECO:0000256" key="7">
    <source>
        <dbReference type="ARBA" id="ARBA00022779"/>
    </source>
</evidence>
<dbReference type="SUPFAM" id="SSF48029">
    <property type="entry name" value="FliG"/>
    <property type="match status" value="2"/>
</dbReference>
<dbReference type="InterPro" id="IPR028263">
    <property type="entry name" value="FliG_N"/>
</dbReference>
<feature type="domain" description="Flagellar motor switch protein FliG middle" evidence="12">
    <location>
        <begin position="121"/>
        <end position="192"/>
    </location>
</feature>
<evidence type="ECO:0000256" key="4">
    <source>
        <dbReference type="ARBA" id="ARBA00021870"/>
    </source>
</evidence>
<keyword evidence="8" id="KW-0472">Membrane</keyword>
<keyword evidence="14" id="KW-0969">Cilium</keyword>
<evidence type="ECO:0000259" key="12">
    <source>
        <dbReference type="Pfam" id="PF14841"/>
    </source>
</evidence>
<evidence type="ECO:0000313" key="15">
    <source>
        <dbReference type="Proteomes" id="UP001557465"/>
    </source>
</evidence>
<evidence type="ECO:0000256" key="3">
    <source>
        <dbReference type="ARBA" id="ARBA00010299"/>
    </source>
</evidence>
<comment type="subcellular location">
    <subcellularLocation>
        <location evidence="1">Bacterial flagellum basal body</location>
    </subcellularLocation>
    <subcellularLocation>
        <location evidence="2">Cell membrane</location>
        <topology evidence="2">Peripheral membrane protein</topology>
        <orientation evidence="2">Cytoplasmic side</orientation>
    </subcellularLocation>
</comment>
<evidence type="ECO:0000256" key="5">
    <source>
        <dbReference type="ARBA" id="ARBA00022475"/>
    </source>
</evidence>
<gene>
    <name evidence="14" type="ORF">AB4874_02795</name>
</gene>
<dbReference type="InterPro" id="IPR032779">
    <property type="entry name" value="FliG_M"/>
</dbReference>
<protein>
    <recommendedName>
        <fullName evidence="4">Flagellar motor switch protein FliG</fullName>
    </recommendedName>
</protein>
<dbReference type="Gene3D" id="1.10.220.30">
    <property type="match status" value="3"/>
</dbReference>
<keyword evidence="5" id="KW-1003">Cell membrane</keyword>
<organism evidence="14 15">
    <name type="scientific">Thioclava arctica</name>
    <dbReference type="NCBI Taxonomy" id="3238301"/>
    <lineage>
        <taxon>Bacteria</taxon>
        <taxon>Pseudomonadati</taxon>
        <taxon>Pseudomonadota</taxon>
        <taxon>Alphaproteobacteria</taxon>
        <taxon>Rhodobacterales</taxon>
        <taxon>Paracoccaceae</taxon>
        <taxon>Thioclava</taxon>
    </lineage>
</organism>
<dbReference type="Pfam" id="PF14842">
    <property type="entry name" value="FliG_N"/>
    <property type="match status" value="1"/>
</dbReference>
<reference evidence="14 15" key="1">
    <citation type="journal article" date="2011" name="Int. J. Syst. Evol. Microbiol.">
        <title>Zhongshania antarctica gen. nov., sp. nov. and Zhongshania guokunii sp. nov., gammaproteobacteria respectively isolated from coastal attached (fast) ice and surface seawater of the Antarctic.</title>
        <authorList>
            <person name="Li H.J."/>
            <person name="Zhang X.Y."/>
            <person name="Chen C.X."/>
            <person name="Zhang Y.J."/>
            <person name="Gao Z.M."/>
            <person name="Yu Y."/>
            <person name="Chen X.L."/>
            <person name="Chen B."/>
            <person name="Zhang Y.Z."/>
        </authorList>
    </citation>
    <scope>NUCLEOTIDE SEQUENCE [LARGE SCALE GENOMIC DNA]</scope>
    <source>
        <strain evidence="14 15">15-R06ZXC-3</strain>
    </source>
</reference>
<dbReference type="Proteomes" id="UP001557465">
    <property type="component" value="Unassembled WGS sequence"/>
</dbReference>
<dbReference type="Pfam" id="PF01706">
    <property type="entry name" value="FliG_C"/>
    <property type="match status" value="1"/>
</dbReference>
<dbReference type="PANTHER" id="PTHR30534:SF0">
    <property type="entry name" value="FLAGELLAR MOTOR SWITCH PROTEIN FLIG"/>
    <property type="match status" value="1"/>
</dbReference>
<sequence length="337" mass="35986">MAPSAPATLTRKQKAAIVVRLLATEGLKLPLSDLSDDHQTELTEAVGRLRLIDRDTLSAVVDEFCAELEAVGFAFPGGLDGALTLLDGQLSPSASTRLRRLASGSSRADPWERITGLSAELLRPVLEEESVEVGAVMLSKLSVAKAAELLGLLPGDKARRVAYAVSLTGNVAPETVHRIGQALSAQLDAQPAKAFDTGPVERVGAILNYSASSTRDSVLKGLDEEDQIFADQVRKAIFTFANIPARIDPRDVPKILRNVDQARLVTALAGAKGALEASAEFILTNMSQRMAQSLRDEMTNLGKVKEKDSEEAMGEIVAAIREMESAGEIFLVAEDEA</sequence>
<evidence type="ECO:0000256" key="10">
    <source>
        <dbReference type="ARBA" id="ARBA00025598"/>
    </source>
</evidence>
<comment type="similarity">
    <text evidence="3">Belongs to the FliG family.</text>
</comment>
<dbReference type="InterPro" id="IPR023087">
    <property type="entry name" value="Flg_Motor_Flig_C"/>
</dbReference>
<evidence type="ECO:0000256" key="1">
    <source>
        <dbReference type="ARBA" id="ARBA00004117"/>
    </source>
</evidence>
<keyword evidence="14" id="KW-0282">Flagellum</keyword>
<dbReference type="InterPro" id="IPR000090">
    <property type="entry name" value="Flg_Motor_Flig"/>
</dbReference>
<keyword evidence="9" id="KW-0975">Bacterial flagellum</keyword>
<dbReference type="EMBL" id="JBFRYC010000001">
    <property type="protein sequence ID" value="MEX1660578.1"/>
    <property type="molecule type" value="Genomic_DNA"/>
</dbReference>
<comment type="function">
    <text evidence="10">FliG is one of three proteins (FliG, FliN, FliM) that forms the rotor-mounted switch complex (C ring), located at the base of the basal body. This complex interacts with the CheY and CheZ chemotaxis proteins, in addition to contacting components of the motor that determine the direction of flagellar rotation.</text>
</comment>
<feature type="domain" description="Flagellar motor switch protein FliG N-terminal" evidence="13">
    <location>
        <begin position="9"/>
        <end position="111"/>
    </location>
</feature>
<evidence type="ECO:0000256" key="9">
    <source>
        <dbReference type="ARBA" id="ARBA00023143"/>
    </source>
</evidence>
<dbReference type="PANTHER" id="PTHR30534">
    <property type="entry name" value="FLAGELLAR MOTOR SWITCH PROTEIN FLIG"/>
    <property type="match status" value="1"/>
</dbReference>
<dbReference type="InterPro" id="IPR011002">
    <property type="entry name" value="FliG_a-hlx"/>
</dbReference>
<keyword evidence="14" id="KW-0966">Cell projection</keyword>
<accession>A0ABV3TG46</accession>
<keyword evidence="7" id="KW-0283">Flagellar rotation</keyword>
<dbReference type="Pfam" id="PF14841">
    <property type="entry name" value="FliG_M"/>
    <property type="match status" value="1"/>
</dbReference>
<evidence type="ECO:0000313" key="14">
    <source>
        <dbReference type="EMBL" id="MEX1660578.1"/>
    </source>
</evidence>
<dbReference type="PRINTS" id="PR00954">
    <property type="entry name" value="FLGMOTORFLIG"/>
</dbReference>
<evidence type="ECO:0000259" key="11">
    <source>
        <dbReference type="Pfam" id="PF01706"/>
    </source>
</evidence>
<evidence type="ECO:0000256" key="2">
    <source>
        <dbReference type="ARBA" id="ARBA00004413"/>
    </source>
</evidence>
<keyword evidence="6" id="KW-0145">Chemotaxis</keyword>
<comment type="caution">
    <text evidence="14">The sequence shown here is derived from an EMBL/GenBank/DDBJ whole genome shotgun (WGS) entry which is preliminary data.</text>
</comment>
<evidence type="ECO:0000259" key="13">
    <source>
        <dbReference type="Pfam" id="PF14842"/>
    </source>
</evidence>
<keyword evidence="15" id="KW-1185">Reference proteome</keyword>
<name>A0ABV3TG46_9RHOB</name>
<evidence type="ECO:0000256" key="8">
    <source>
        <dbReference type="ARBA" id="ARBA00023136"/>
    </source>
</evidence>
<proteinExistence type="inferred from homology"/>